<evidence type="ECO:0000313" key="2">
    <source>
        <dbReference type="EnsemblPlants" id="KEH26129"/>
    </source>
</evidence>
<evidence type="ECO:0000313" key="3">
    <source>
        <dbReference type="Proteomes" id="UP000002051"/>
    </source>
</evidence>
<gene>
    <name evidence="1" type="ordered locus">MTR_6g045193</name>
</gene>
<protein>
    <submittedName>
        <fullName evidence="1 2">Uncharacterized protein</fullName>
    </submittedName>
</protein>
<accession>A0A072U8M2</accession>
<name>A0A072U8M2_MEDTR</name>
<proteinExistence type="predicted"/>
<dbReference type="HOGENOM" id="CLU_2100527_0_0_1"/>
<reference evidence="2" key="3">
    <citation type="submission" date="2015-04" db="UniProtKB">
        <authorList>
            <consortium name="EnsemblPlants"/>
        </authorList>
    </citation>
    <scope>IDENTIFICATION</scope>
    <source>
        <strain evidence="2">cv. Jemalong A17</strain>
    </source>
</reference>
<evidence type="ECO:0000313" key="1">
    <source>
        <dbReference type="EMBL" id="KEH26129.1"/>
    </source>
</evidence>
<organism evidence="1 3">
    <name type="scientific">Medicago truncatula</name>
    <name type="common">Barrel medic</name>
    <name type="synonym">Medicago tribuloides</name>
    <dbReference type="NCBI Taxonomy" id="3880"/>
    <lineage>
        <taxon>Eukaryota</taxon>
        <taxon>Viridiplantae</taxon>
        <taxon>Streptophyta</taxon>
        <taxon>Embryophyta</taxon>
        <taxon>Tracheophyta</taxon>
        <taxon>Spermatophyta</taxon>
        <taxon>Magnoliopsida</taxon>
        <taxon>eudicotyledons</taxon>
        <taxon>Gunneridae</taxon>
        <taxon>Pentapetalae</taxon>
        <taxon>rosids</taxon>
        <taxon>fabids</taxon>
        <taxon>Fabales</taxon>
        <taxon>Fabaceae</taxon>
        <taxon>Papilionoideae</taxon>
        <taxon>50 kb inversion clade</taxon>
        <taxon>NPAAA clade</taxon>
        <taxon>Hologalegina</taxon>
        <taxon>IRL clade</taxon>
        <taxon>Trifolieae</taxon>
        <taxon>Medicago</taxon>
    </lineage>
</organism>
<dbReference type="Proteomes" id="UP000002051">
    <property type="component" value="Chromosome 6"/>
</dbReference>
<dbReference type="EnsemblPlants" id="KEH26129">
    <property type="protein sequence ID" value="KEH26129"/>
    <property type="gene ID" value="MTR_6g045193"/>
</dbReference>
<dbReference type="AlphaFoldDB" id="A0A072U8M2"/>
<reference evidence="1 3" key="2">
    <citation type="journal article" date="2014" name="BMC Genomics">
        <title>An improved genome release (version Mt4.0) for the model legume Medicago truncatula.</title>
        <authorList>
            <person name="Tang H."/>
            <person name="Krishnakumar V."/>
            <person name="Bidwell S."/>
            <person name="Rosen B."/>
            <person name="Chan A."/>
            <person name="Zhou S."/>
            <person name="Gentzbittel L."/>
            <person name="Childs K.L."/>
            <person name="Yandell M."/>
            <person name="Gundlach H."/>
            <person name="Mayer K.F."/>
            <person name="Schwartz D.C."/>
            <person name="Town C.D."/>
        </authorList>
    </citation>
    <scope>GENOME REANNOTATION</scope>
    <source>
        <strain evidence="1">A17</strain>
        <strain evidence="2 3">cv. Jemalong A17</strain>
    </source>
</reference>
<keyword evidence="3" id="KW-1185">Reference proteome</keyword>
<dbReference type="EMBL" id="CM001222">
    <property type="protein sequence ID" value="KEH26129.1"/>
    <property type="molecule type" value="Genomic_DNA"/>
</dbReference>
<sequence length="116" mass="13318">MTHLASLENVQARSYTTTYAASTHSCSLSIKEKGEKGRKESISYVYSISIIPVRWIFKFFNLWSPKVEIKIAFEGIITKRTIGKSINFNRSWKNNGKQRNPKHLKKIASEAKVLLK</sequence>
<reference evidence="1 3" key="1">
    <citation type="journal article" date="2011" name="Nature">
        <title>The Medicago genome provides insight into the evolution of rhizobial symbioses.</title>
        <authorList>
            <person name="Young N.D."/>
            <person name="Debelle F."/>
            <person name="Oldroyd G.E."/>
            <person name="Geurts R."/>
            <person name="Cannon S.B."/>
            <person name="Udvardi M.K."/>
            <person name="Benedito V.A."/>
            <person name="Mayer K.F."/>
            <person name="Gouzy J."/>
            <person name="Schoof H."/>
            <person name="Van de Peer Y."/>
            <person name="Proost S."/>
            <person name="Cook D.R."/>
            <person name="Meyers B.C."/>
            <person name="Spannagl M."/>
            <person name="Cheung F."/>
            <person name="De Mita S."/>
            <person name="Krishnakumar V."/>
            <person name="Gundlach H."/>
            <person name="Zhou S."/>
            <person name="Mudge J."/>
            <person name="Bharti A.K."/>
            <person name="Murray J.D."/>
            <person name="Naoumkina M.A."/>
            <person name="Rosen B."/>
            <person name="Silverstein K.A."/>
            <person name="Tang H."/>
            <person name="Rombauts S."/>
            <person name="Zhao P.X."/>
            <person name="Zhou P."/>
            <person name="Barbe V."/>
            <person name="Bardou P."/>
            <person name="Bechner M."/>
            <person name="Bellec A."/>
            <person name="Berger A."/>
            <person name="Berges H."/>
            <person name="Bidwell S."/>
            <person name="Bisseling T."/>
            <person name="Choisne N."/>
            <person name="Couloux A."/>
            <person name="Denny R."/>
            <person name="Deshpande S."/>
            <person name="Dai X."/>
            <person name="Doyle J.J."/>
            <person name="Dudez A.M."/>
            <person name="Farmer A.D."/>
            <person name="Fouteau S."/>
            <person name="Franken C."/>
            <person name="Gibelin C."/>
            <person name="Gish J."/>
            <person name="Goldstein S."/>
            <person name="Gonzalez A.J."/>
            <person name="Green P.J."/>
            <person name="Hallab A."/>
            <person name="Hartog M."/>
            <person name="Hua A."/>
            <person name="Humphray S.J."/>
            <person name="Jeong D.H."/>
            <person name="Jing Y."/>
            <person name="Jocker A."/>
            <person name="Kenton S.M."/>
            <person name="Kim D.J."/>
            <person name="Klee K."/>
            <person name="Lai H."/>
            <person name="Lang C."/>
            <person name="Lin S."/>
            <person name="Macmil S.L."/>
            <person name="Magdelenat G."/>
            <person name="Matthews L."/>
            <person name="McCorrison J."/>
            <person name="Monaghan E.L."/>
            <person name="Mun J.H."/>
            <person name="Najar F.Z."/>
            <person name="Nicholson C."/>
            <person name="Noirot C."/>
            <person name="O'Bleness M."/>
            <person name="Paule C.R."/>
            <person name="Poulain J."/>
            <person name="Prion F."/>
            <person name="Qin B."/>
            <person name="Qu C."/>
            <person name="Retzel E.F."/>
            <person name="Riddle C."/>
            <person name="Sallet E."/>
            <person name="Samain S."/>
            <person name="Samson N."/>
            <person name="Sanders I."/>
            <person name="Saurat O."/>
            <person name="Scarpelli C."/>
            <person name="Schiex T."/>
            <person name="Segurens B."/>
            <person name="Severin A.J."/>
            <person name="Sherrier D.J."/>
            <person name="Shi R."/>
            <person name="Sims S."/>
            <person name="Singer S.R."/>
            <person name="Sinharoy S."/>
            <person name="Sterck L."/>
            <person name="Viollet A."/>
            <person name="Wang B.B."/>
            <person name="Wang K."/>
            <person name="Wang M."/>
            <person name="Wang X."/>
            <person name="Warfsmann J."/>
            <person name="Weissenbach J."/>
            <person name="White D.D."/>
            <person name="White J.D."/>
            <person name="Wiley G.B."/>
            <person name="Wincker P."/>
            <person name="Xing Y."/>
            <person name="Yang L."/>
            <person name="Yao Z."/>
            <person name="Ying F."/>
            <person name="Zhai J."/>
            <person name="Zhou L."/>
            <person name="Zuber A."/>
            <person name="Denarie J."/>
            <person name="Dixon R.A."/>
            <person name="May G.D."/>
            <person name="Schwartz D.C."/>
            <person name="Rogers J."/>
            <person name="Quetier F."/>
            <person name="Town C.D."/>
            <person name="Roe B.A."/>
        </authorList>
    </citation>
    <scope>NUCLEOTIDE SEQUENCE [LARGE SCALE GENOMIC DNA]</scope>
    <source>
        <strain evidence="1">A17</strain>
        <strain evidence="2 3">cv. Jemalong A17</strain>
    </source>
</reference>